<evidence type="ECO:0000313" key="2">
    <source>
        <dbReference type="Proteomes" id="UP000008693"/>
    </source>
</evidence>
<sequence>MLQEAVQHLGSRHITGGTVGATGHDTQYLLSVPVL</sequence>
<name>D2Q6L1_BIFDB</name>
<organism evidence="1 2">
    <name type="scientific">Bifidobacterium dentium (strain ATCC 27534 / DSM 20436 / JCM 1195 / Bd1)</name>
    <dbReference type="NCBI Taxonomy" id="401473"/>
    <lineage>
        <taxon>Bacteria</taxon>
        <taxon>Bacillati</taxon>
        <taxon>Actinomycetota</taxon>
        <taxon>Actinomycetes</taxon>
        <taxon>Bifidobacteriales</taxon>
        <taxon>Bifidobacteriaceae</taxon>
        <taxon>Bifidobacterium</taxon>
    </lineage>
</organism>
<keyword evidence="2" id="KW-1185">Reference proteome</keyword>
<accession>D2Q6L1</accession>
<dbReference type="KEGG" id="bde:BDP_1977"/>
<evidence type="ECO:0000313" key="1">
    <source>
        <dbReference type="EMBL" id="ADB10552.1"/>
    </source>
</evidence>
<dbReference type="AlphaFoldDB" id="D2Q6L1"/>
<dbReference type="Proteomes" id="UP000008693">
    <property type="component" value="Chromosome"/>
</dbReference>
<gene>
    <name evidence="1" type="ordered locus">BDP_1977</name>
</gene>
<protein>
    <submittedName>
        <fullName evidence="1">Uncharacterized protein</fullName>
    </submittedName>
</protein>
<dbReference type="HOGENOM" id="CLU_3363548_0_0_11"/>
<dbReference type="STRING" id="401473.BDP_1977"/>
<dbReference type="EMBL" id="CP001750">
    <property type="protein sequence ID" value="ADB10552.1"/>
    <property type="molecule type" value="Genomic_DNA"/>
</dbReference>
<proteinExistence type="predicted"/>
<reference evidence="1 2" key="1">
    <citation type="journal article" date="2009" name="PLoS Genet.">
        <title>The Bifidobacterium dentium Bd1 genome sequence reflects its genetic adaptation to the human oral cavity.</title>
        <authorList>
            <person name="Ventura M."/>
            <person name="Turroni F."/>
            <person name="Zomer A."/>
            <person name="Foroni E."/>
            <person name="Giubellini V."/>
            <person name="Bottacini F."/>
            <person name="Canchaya C."/>
            <person name="Claesson M.J."/>
            <person name="He F."/>
            <person name="Mantzourani M."/>
            <person name="Mulas L."/>
            <person name="Ferrarini A."/>
            <person name="Gao B."/>
            <person name="Delledonne M."/>
            <person name="Henrissat B."/>
            <person name="Coutinho P."/>
            <person name="Oggioni M."/>
            <person name="Gupta R.S."/>
            <person name="Zhang Z."/>
            <person name="Beighton D."/>
            <person name="Fitzgerald G.F."/>
            <person name="O'Toole P.W."/>
            <person name="van Sinderen D."/>
        </authorList>
    </citation>
    <scope>NUCLEOTIDE SEQUENCE [LARGE SCALE GENOMIC DNA]</scope>
    <source>
        <strain evidence="2">ATCC 27534 / DSM 20436 / JCM 1195 / Bd1</strain>
    </source>
</reference>